<comment type="caution">
    <text evidence="4">The sequence shown here is derived from an EMBL/GenBank/DDBJ whole genome shotgun (WGS) entry which is preliminary data.</text>
</comment>
<name>A0A5N5GEG3_9ROSA</name>
<dbReference type="OrthoDB" id="1652385at2759"/>
<accession>A0A5N5GEG3</accession>
<dbReference type="GO" id="GO:0016020">
    <property type="term" value="C:membrane"/>
    <property type="evidence" value="ECO:0007669"/>
    <property type="project" value="TreeGrafter"/>
</dbReference>
<organism evidence="4 5">
    <name type="scientific">Pyrus ussuriensis x Pyrus communis</name>
    <dbReference type="NCBI Taxonomy" id="2448454"/>
    <lineage>
        <taxon>Eukaryota</taxon>
        <taxon>Viridiplantae</taxon>
        <taxon>Streptophyta</taxon>
        <taxon>Embryophyta</taxon>
        <taxon>Tracheophyta</taxon>
        <taxon>Spermatophyta</taxon>
        <taxon>Magnoliopsida</taxon>
        <taxon>eudicotyledons</taxon>
        <taxon>Gunneridae</taxon>
        <taxon>Pentapetalae</taxon>
        <taxon>rosids</taxon>
        <taxon>fabids</taxon>
        <taxon>Rosales</taxon>
        <taxon>Rosaceae</taxon>
        <taxon>Amygdaloideae</taxon>
        <taxon>Maleae</taxon>
        <taxon>Pyrus</taxon>
    </lineage>
</organism>
<evidence type="ECO:0000256" key="1">
    <source>
        <dbReference type="SAM" id="MobiDB-lite"/>
    </source>
</evidence>
<reference evidence="5" key="2">
    <citation type="submission" date="2019-10" db="EMBL/GenBank/DDBJ databases">
        <title>A de novo genome assembly of a pear dwarfing rootstock.</title>
        <authorList>
            <person name="Wang F."/>
            <person name="Wang J."/>
            <person name="Li S."/>
            <person name="Zhang Y."/>
            <person name="Fang M."/>
            <person name="Ma L."/>
            <person name="Zhao Y."/>
            <person name="Jiang S."/>
        </authorList>
    </citation>
    <scope>NUCLEOTIDE SEQUENCE [LARGE SCALE GENOMIC DNA]</scope>
</reference>
<feature type="domain" description="PGG" evidence="3">
    <location>
        <begin position="40"/>
        <end position="88"/>
    </location>
</feature>
<feature type="region of interest" description="Disordered" evidence="1">
    <location>
        <begin position="1"/>
        <end position="26"/>
    </location>
</feature>
<protein>
    <submittedName>
        <fullName evidence="4">Ankyrin repeat-containing protein</fullName>
    </submittedName>
</protein>
<reference evidence="4 5" key="3">
    <citation type="submission" date="2019-11" db="EMBL/GenBank/DDBJ databases">
        <title>A de novo genome assembly of a pear dwarfing rootstock.</title>
        <authorList>
            <person name="Wang F."/>
            <person name="Wang J."/>
            <person name="Li S."/>
            <person name="Zhang Y."/>
            <person name="Fang M."/>
            <person name="Ma L."/>
            <person name="Zhao Y."/>
            <person name="Jiang S."/>
        </authorList>
    </citation>
    <scope>NUCLEOTIDE SEQUENCE [LARGE SCALE GENOMIC DNA]</scope>
    <source>
        <strain evidence="4">S2</strain>
        <tissue evidence="4">Leaf</tissue>
    </source>
</reference>
<evidence type="ECO:0000259" key="3">
    <source>
        <dbReference type="Pfam" id="PF13962"/>
    </source>
</evidence>
<keyword evidence="2" id="KW-0812">Transmembrane</keyword>
<dbReference type="EMBL" id="SMOL01000458">
    <property type="protein sequence ID" value="KAB2613678.1"/>
    <property type="molecule type" value="Genomic_DNA"/>
</dbReference>
<proteinExistence type="predicted"/>
<dbReference type="PANTHER" id="PTHR24177:SF329">
    <property type="entry name" value="ANKYRIN REPEAT PROTEIN"/>
    <property type="match status" value="1"/>
</dbReference>
<evidence type="ECO:0000313" key="4">
    <source>
        <dbReference type="EMBL" id="KAB2613678.1"/>
    </source>
</evidence>
<dbReference type="PANTHER" id="PTHR24177">
    <property type="entry name" value="CASKIN"/>
    <property type="match status" value="1"/>
</dbReference>
<keyword evidence="2" id="KW-0472">Membrane</keyword>
<keyword evidence="5" id="KW-1185">Reference proteome</keyword>
<keyword evidence="2" id="KW-1133">Transmembrane helix</keyword>
<dbReference type="InterPro" id="IPR026961">
    <property type="entry name" value="PGG_dom"/>
</dbReference>
<reference evidence="4 5" key="1">
    <citation type="submission" date="2019-09" db="EMBL/GenBank/DDBJ databases">
        <authorList>
            <person name="Ou C."/>
        </authorList>
    </citation>
    <scope>NUCLEOTIDE SEQUENCE [LARGE SCALE GENOMIC DNA]</scope>
    <source>
        <strain evidence="4">S2</strain>
        <tissue evidence="4">Leaf</tissue>
    </source>
</reference>
<gene>
    <name evidence="4" type="ORF">D8674_035994</name>
</gene>
<feature type="compositionally biased region" description="Basic and acidic residues" evidence="1">
    <location>
        <begin position="1"/>
        <end position="23"/>
    </location>
</feature>
<dbReference type="Proteomes" id="UP000327157">
    <property type="component" value="Chromosome 9"/>
</dbReference>
<evidence type="ECO:0000256" key="2">
    <source>
        <dbReference type="SAM" id="Phobius"/>
    </source>
</evidence>
<sequence length="98" mass="11197">MQEVKRVTKPKDHEDVNKDHTTPHEVFMNNHKKLAKEAEKSMKEIATSCTVVGALIVIIMFATIFTVPDGNNGDTGLPTLLTRRSTRFLFRAYFIIYE</sequence>
<evidence type="ECO:0000313" key="5">
    <source>
        <dbReference type="Proteomes" id="UP000327157"/>
    </source>
</evidence>
<dbReference type="AlphaFoldDB" id="A0A5N5GEG3"/>
<dbReference type="Pfam" id="PF13962">
    <property type="entry name" value="PGG"/>
    <property type="match status" value="1"/>
</dbReference>
<feature type="transmembrane region" description="Helical" evidence="2">
    <location>
        <begin position="45"/>
        <end position="67"/>
    </location>
</feature>